<accession>A0A1S3HEH0</accession>
<dbReference type="InParanoid" id="A0A1S3HEH0"/>
<evidence type="ECO:0000313" key="3">
    <source>
        <dbReference type="RefSeq" id="XP_013384405.1"/>
    </source>
</evidence>
<evidence type="ECO:0000256" key="1">
    <source>
        <dbReference type="SAM" id="SignalP"/>
    </source>
</evidence>
<proteinExistence type="predicted"/>
<sequence>MLKGVILLLVVGLVHHIRATESDDLGSTKGCTAKADKAHCWAQFRYKQWPIDFNATIEVNLTLVSPQTLRLILIGDHKELKDVTLPTSKVPDAVCDEVSDTSIWCVSFKQWSSQNGGLSANTIFTFKLKYAPLTSTINAGSWALSKKLSSRLHFNKYVRMRAEPSV</sequence>
<keyword evidence="1" id="KW-0732">Signal</keyword>
<keyword evidence="2" id="KW-1185">Reference proteome</keyword>
<organism evidence="2 3">
    <name type="scientific">Lingula anatina</name>
    <name type="common">Brachiopod</name>
    <name type="synonym">Lingula unguis</name>
    <dbReference type="NCBI Taxonomy" id="7574"/>
    <lineage>
        <taxon>Eukaryota</taxon>
        <taxon>Metazoa</taxon>
        <taxon>Spiralia</taxon>
        <taxon>Lophotrochozoa</taxon>
        <taxon>Brachiopoda</taxon>
        <taxon>Linguliformea</taxon>
        <taxon>Lingulata</taxon>
        <taxon>Lingulida</taxon>
        <taxon>Linguloidea</taxon>
        <taxon>Lingulidae</taxon>
        <taxon>Lingula</taxon>
    </lineage>
</organism>
<dbReference type="RefSeq" id="XP_013384405.1">
    <property type="nucleotide sequence ID" value="XM_013528951.1"/>
</dbReference>
<dbReference type="GeneID" id="106154558"/>
<protein>
    <submittedName>
        <fullName evidence="3">Uncharacterized protein LOC106154558</fullName>
    </submittedName>
</protein>
<evidence type="ECO:0000313" key="2">
    <source>
        <dbReference type="Proteomes" id="UP000085678"/>
    </source>
</evidence>
<gene>
    <name evidence="3" type="primary">LOC106154558</name>
</gene>
<dbReference type="Proteomes" id="UP000085678">
    <property type="component" value="Unplaced"/>
</dbReference>
<feature type="signal peptide" evidence="1">
    <location>
        <begin position="1"/>
        <end position="19"/>
    </location>
</feature>
<name>A0A1S3HEH0_LINAN</name>
<dbReference type="KEGG" id="lak:106154558"/>
<reference evidence="3" key="1">
    <citation type="submission" date="2025-08" db="UniProtKB">
        <authorList>
            <consortium name="RefSeq"/>
        </authorList>
    </citation>
    <scope>IDENTIFICATION</scope>
    <source>
        <tissue evidence="3">Gonads</tissue>
    </source>
</reference>
<dbReference type="AlphaFoldDB" id="A0A1S3HEH0"/>
<feature type="chain" id="PRO_5010291702" evidence="1">
    <location>
        <begin position="20"/>
        <end position="166"/>
    </location>
</feature>